<dbReference type="EMBL" id="CAJB01000036">
    <property type="protein sequence ID" value="CCH76540.1"/>
    <property type="molecule type" value="Genomic_DNA"/>
</dbReference>
<keyword evidence="4" id="KW-1185">Reference proteome</keyword>
<name>A0A077LX83_9MICO</name>
<evidence type="ECO:0000256" key="1">
    <source>
        <dbReference type="ARBA" id="ARBA00008791"/>
    </source>
</evidence>
<feature type="domain" description="UspA" evidence="2">
    <location>
        <begin position="16"/>
        <end position="60"/>
    </location>
</feature>
<dbReference type="AlphaFoldDB" id="A0A077LX83"/>
<evidence type="ECO:0000313" key="3">
    <source>
        <dbReference type="EMBL" id="CCH76540.1"/>
    </source>
</evidence>
<comment type="caution">
    <text evidence="3">The sequence shown here is derived from an EMBL/GenBank/DDBJ whole genome shotgun (WGS) entry which is preliminary data.</text>
</comment>
<evidence type="ECO:0000313" key="4">
    <source>
        <dbReference type="Proteomes" id="UP000035721"/>
    </source>
</evidence>
<dbReference type="Gene3D" id="3.40.50.620">
    <property type="entry name" value="HUPs"/>
    <property type="match status" value="1"/>
</dbReference>
<accession>A0A077LX83</accession>
<gene>
    <name evidence="3" type="ORF">BN12_1300010</name>
</gene>
<comment type="similarity">
    <text evidence="1">Belongs to the universal stress protein A family.</text>
</comment>
<sequence length="68" mass="7001">MTTTVEVTRDWPQGGLLTAAEGADLLVVGHEEVGLTRRFLLGSVAVSVVENATCPVAVVPLGPREGSA</sequence>
<dbReference type="InterPro" id="IPR014729">
    <property type="entry name" value="Rossmann-like_a/b/a_fold"/>
</dbReference>
<organism evidence="3 4">
    <name type="scientific">Nostocoides japonicum T1-X7</name>
    <dbReference type="NCBI Taxonomy" id="1194083"/>
    <lineage>
        <taxon>Bacteria</taxon>
        <taxon>Bacillati</taxon>
        <taxon>Actinomycetota</taxon>
        <taxon>Actinomycetes</taxon>
        <taxon>Micrococcales</taxon>
        <taxon>Intrasporangiaceae</taxon>
        <taxon>Nostocoides</taxon>
    </lineage>
</organism>
<proteinExistence type="inferred from homology"/>
<dbReference type="SUPFAM" id="SSF52402">
    <property type="entry name" value="Adenine nucleotide alpha hydrolases-like"/>
    <property type="match status" value="1"/>
</dbReference>
<reference evidence="3 4" key="1">
    <citation type="journal article" date="2013" name="ISME J.">
        <title>A metabolic model for members of the genus Tetrasphaera involved in enhanced biological phosphorus removal.</title>
        <authorList>
            <person name="Kristiansen R."/>
            <person name="Nguyen H.T.T."/>
            <person name="Saunders A.M."/>
            <person name="Nielsen J.L."/>
            <person name="Wimmer R."/>
            <person name="Le V.Q."/>
            <person name="McIlroy S.J."/>
            <person name="Petrovski S."/>
            <person name="Seviour R.J."/>
            <person name="Calteau A."/>
            <person name="Nielsen K.L."/>
            <person name="Nielsen P.H."/>
        </authorList>
    </citation>
    <scope>NUCLEOTIDE SEQUENCE [LARGE SCALE GENOMIC DNA]</scope>
    <source>
        <strain evidence="3 4">T1-X7</strain>
    </source>
</reference>
<evidence type="ECO:0000259" key="2">
    <source>
        <dbReference type="Pfam" id="PF00582"/>
    </source>
</evidence>
<dbReference type="PRINTS" id="PR01438">
    <property type="entry name" value="UNVRSLSTRESS"/>
</dbReference>
<protein>
    <recommendedName>
        <fullName evidence="2">UspA domain-containing protein</fullName>
    </recommendedName>
</protein>
<dbReference type="CDD" id="cd00293">
    <property type="entry name" value="USP-like"/>
    <property type="match status" value="1"/>
</dbReference>
<dbReference type="InterPro" id="IPR006016">
    <property type="entry name" value="UspA"/>
</dbReference>
<dbReference type="Proteomes" id="UP000035721">
    <property type="component" value="Unassembled WGS sequence"/>
</dbReference>
<dbReference type="Pfam" id="PF00582">
    <property type="entry name" value="Usp"/>
    <property type="match status" value="1"/>
</dbReference>
<dbReference type="InterPro" id="IPR006015">
    <property type="entry name" value="Universal_stress_UspA"/>
</dbReference>